<dbReference type="Gene3D" id="3.10.129.10">
    <property type="entry name" value="Hotdog Thioesterase"/>
    <property type="match status" value="1"/>
</dbReference>
<dbReference type="InterPro" id="IPR006683">
    <property type="entry name" value="Thioestr_dom"/>
</dbReference>
<feature type="domain" description="Thioesterase" evidence="1">
    <location>
        <begin position="59"/>
        <end position="144"/>
    </location>
</feature>
<dbReference type="EMBL" id="VOBQ01000008">
    <property type="protein sequence ID" value="TWO71210.1"/>
    <property type="molecule type" value="Genomic_DNA"/>
</dbReference>
<reference evidence="2 3" key="1">
    <citation type="submission" date="2019-07" db="EMBL/GenBank/DDBJ databases">
        <title>Caenimonas sedimenti sp. nov., isolated from activated sludge.</title>
        <authorList>
            <person name="Xu J."/>
        </authorList>
    </citation>
    <scope>NUCLEOTIDE SEQUENCE [LARGE SCALE GENOMIC DNA]</scope>
    <source>
        <strain evidence="2 3">HX-9-20</strain>
    </source>
</reference>
<dbReference type="Proteomes" id="UP000318199">
    <property type="component" value="Unassembled WGS sequence"/>
</dbReference>
<proteinExistence type="predicted"/>
<gene>
    <name evidence="2" type="ORF">FN976_09740</name>
</gene>
<dbReference type="Pfam" id="PF03061">
    <property type="entry name" value="4HBT"/>
    <property type="match status" value="1"/>
</dbReference>
<dbReference type="CDD" id="cd03443">
    <property type="entry name" value="PaaI_thioesterase"/>
    <property type="match status" value="1"/>
</dbReference>
<protein>
    <submittedName>
        <fullName evidence="2">PaaI family thioesterase</fullName>
    </submittedName>
</protein>
<evidence type="ECO:0000313" key="3">
    <source>
        <dbReference type="Proteomes" id="UP000318199"/>
    </source>
</evidence>
<dbReference type="GO" id="GO:0016790">
    <property type="term" value="F:thiolester hydrolase activity"/>
    <property type="evidence" value="ECO:0007669"/>
    <property type="project" value="UniProtKB-ARBA"/>
</dbReference>
<sequence length="163" mass="17657">MSDNHLPQHVLDAFWQRWGNNLFMRAQGLEVEIVGVGEAVVRLPQVMATQRGGGGSDAVLNGGVIAYMFDGALGCAIASSLLARPEMRGIDPQRLRQSTINLDISYIDAASGDHFEAHGKVVRASRNIAFAEGELLDAQGRTCATAKGIWRVFWPRDAAPDQP</sequence>
<dbReference type="InterPro" id="IPR029069">
    <property type="entry name" value="HotDog_dom_sf"/>
</dbReference>
<keyword evidence="3" id="KW-1185">Reference proteome</keyword>
<accession>A0A562ZRH6</accession>
<comment type="caution">
    <text evidence="2">The sequence shown here is derived from an EMBL/GenBank/DDBJ whole genome shotgun (WGS) entry which is preliminary data.</text>
</comment>
<organism evidence="2 3">
    <name type="scientific">Caenimonas sedimenti</name>
    <dbReference type="NCBI Taxonomy" id="2596921"/>
    <lineage>
        <taxon>Bacteria</taxon>
        <taxon>Pseudomonadati</taxon>
        <taxon>Pseudomonadota</taxon>
        <taxon>Betaproteobacteria</taxon>
        <taxon>Burkholderiales</taxon>
        <taxon>Comamonadaceae</taxon>
        <taxon>Caenimonas</taxon>
    </lineage>
</organism>
<dbReference type="AlphaFoldDB" id="A0A562ZRH6"/>
<evidence type="ECO:0000313" key="2">
    <source>
        <dbReference type="EMBL" id="TWO71210.1"/>
    </source>
</evidence>
<dbReference type="SUPFAM" id="SSF54637">
    <property type="entry name" value="Thioesterase/thiol ester dehydrase-isomerase"/>
    <property type="match status" value="1"/>
</dbReference>
<dbReference type="RefSeq" id="WP_145892827.1">
    <property type="nucleotide sequence ID" value="NZ_VOBQ01000008.1"/>
</dbReference>
<evidence type="ECO:0000259" key="1">
    <source>
        <dbReference type="Pfam" id="PF03061"/>
    </source>
</evidence>
<name>A0A562ZRH6_9BURK</name>
<dbReference type="OrthoDB" id="8809459at2"/>